<dbReference type="PANTHER" id="PTHR30294">
    <property type="entry name" value="MEMBRANE COMPONENT OF ABC TRANSPORTER YHHJ-RELATED"/>
    <property type="match status" value="1"/>
</dbReference>
<evidence type="ECO:0000256" key="3">
    <source>
        <dbReference type="ARBA" id="ARBA00022448"/>
    </source>
</evidence>
<evidence type="ECO:0000256" key="1">
    <source>
        <dbReference type="ARBA" id="ARBA00004651"/>
    </source>
</evidence>
<evidence type="ECO:0000256" key="5">
    <source>
        <dbReference type="ARBA" id="ARBA00022692"/>
    </source>
</evidence>
<dbReference type="PRINTS" id="PR00164">
    <property type="entry name" value="ABC2TRNSPORT"/>
</dbReference>
<evidence type="ECO:0000256" key="6">
    <source>
        <dbReference type="ARBA" id="ARBA00022989"/>
    </source>
</evidence>
<feature type="domain" description="ABC transmembrane type-2" evidence="9">
    <location>
        <begin position="132"/>
        <end position="367"/>
    </location>
</feature>
<dbReference type="GO" id="GO:0043190">
    <property type="term" value="C:ATP-binding cassette (ABC) transporter complex"/>
    <property type="evidence" value="ECO:0007669"/>
    <property type="project" value="InterPro"/>
</dbReference>
<dbReference type="OrthoDB" id="9784671at2"/>
<dbReference type="PROSITE" id="PS51012">
    <property type="entry name" value="ABC_TM2"/>
    <property type="match status" value="1"/>
</dbReference>
<dbReference type="Pfam" id="PF12698">
    <property type="entry name" value="ABC2_membrane_3"/>
    <property type="match status" value="1"/>
</dbReference>
<evidence type="ECO:0000256" key="2">
    <source>
        <dbReference type="ARBA" id="ARBA00007783"/>
    </source>
</evidence>
<evidence type="ECO:0000259" key="9">
    <source>
        <dbReference type="PROSITE" id="PS51012"/>
    </source>
</evidence>
<dbReference type="PANTHER" id="PTHR30294:SF44">
    <property type="entry name" value="MULTIDRUG ABC TRANSPORTER PERMEASE YBHR-RELATED"/>
    <property type="match status" value="1"/>
</dbReference>
<evidence type="ECO:0000256" key="7">
    <source>
        <dbReference type="ARBA" id="ARBA00023136"/>
    </source>
</evidence>
<feature type="transmembrane region" description="Helical" evidence="8">
    <location>
        <begin position="172"/>
        <end position="192"/>
    </location>
</feature>
<feature type="transmembrane region" description="Helical" evidence="8">
    <location>
        <begin position="286"/>
        <end position="303"/>
    </location>
</feature>
<gene>
    <name evidence="10" type="ORF">D3876_18045</name>
</gene>
<keyword evidence="6 8" id="KW-1133">Transmembrane helix</keyword>
<dbReference type="InterPro" id="IPR013525">
    <property type="entry name" value="ABC2_TM"/>
</dbReference>
<keyword evidence="4 8" id="KW-1003">Cell membrane</keyword>
<dbReference type="Proteomes" id="UP000286100">
    <property type="component" value="Unassembled WGS sequence"/>
</dbReference>
<dbReference type="InterPro" id="IPR000412">
    <property type="entry name" value="ABC_2_transport"/>
</dbReference>
<evidence type="ECO:0000256" key="4">
    <source>
        <dbReference type="ARBA" id="ARBA00022475"/>
    </source>
</evidence>
<evidence type="ECO:0000313" key="11">
    <source>
        <dbReference type="Proteomes" id="UP000286100"/>
    </source>
</evidence>
<feature type="transmembrane region" description="Helical" evidence="8">
    <location>
        <begin position="27"/>
        <end position="46"/>
    </location>
</feature>
<feature type="transmembrane region" description="Helical" evidence="8">
    <location>
        <begin position="346"/>
        <end position="364"/>
    </location>
</feature>
<comment type="subcellular location">
    <subcellularLocation>
        <location evidence="8">Cell inner membrane</location>
        <topology evidence="8">Multi-pass membrane protein</topology>
    </subcellularLocation>
    <subcellularLocation>
        <location evidence="1">Cell membrane</location>
        <topology evidence="1">Multi-pass membrane protein</topology>
    </subcellularLocation>
</comment>
<dbReference type="RefSeq" id="WP_119764864.1">
    <property type="nucleotide sequence ID" value="NZ_QYUM01000004.1"/>
</dbReference>
<proteinExistence type="inferred from homology"/>
<sequence>MSPKFARIRAIIIKELLAVLRDPHARIVLVVPPLLQLILFSFATTLEVKNIDIAIYDRDSGVWSQEFTQRLAGSPNVRRIVAVRSPQEFARAIDTRKVIAAIAFDENFSRDVTAGRPATIQAVFDGRRSNAAQIVSGYLDRIAADTGASVRPAATTVGQSVVTHWFNPNLDYLWFTMPALIVIIGAVSALAVTAQSVARERELGTFDQLMVSPLRVHEILIGKMVAPLLVGLFNGTVYMAVIPTIFGVPLTGSILLFYLALIFYLLALIGLGMLISSMSQTQQQAFLGMFLVSVPAILLSGYASPVDNMPGWLQTISLANPPRHFLVVTEGVFLKAMPAADVLNNIWPLMLIAAVTLTASSILFRSRME</sequence>
<dbReference type="GO" id="GO:0140359">
    <property type="term" value="F:ABC-type transporter activity"/>
    <property type="evidence" value="ECO:0007669"/>
    <property type="project" value="InterPro"/>
</dbReference>
<dbReference type="InterPro" id="IPR051449">
    <property type="entry name" value="ABC-2_transporter_component"/>
</dbReference>
<evidence type="ECO:0000313" key="10">
    <source>
        <dbReference type="EMBL" id="RJF85781.1"/>
    </source>
</evidence>
<dbReference type="EMBL" id="QYUM01000004">
    <property type="protein sequence ID" value="RJF85781.1"/>
    <property type="molecule type" value="Genomic_DNA"/>
</dbReference>
<evidence type="ECO:0000256" key="8">
    <source>
        <dbReference type="RuleBase" id="RU361157"/>
    </source>
</evidence>
<comment type="caution">
    <text evidence="10">The sequence shown here is derived from an EMBL/GenBank/DDBJ whole genome shotgun (WGS) entry which is preliminary data.</text>
</comment>
<comment type="similarity">
    <text evidence="2 8">Belongs to the ABC-2 integral membrane protein family.</text>
</comment>
<keyword evidence="5 8" id="KW-0812">Transmembrane</keyword>
<feature type="transmembrane region" description="Helical" evidence="8">
    <location>
        <begin position="254"/>
        <end position="274"/>
    </location>
</feature>
<reference evidence="10 11" key="1">
    <citation type="submission" date="2018-09" db="EMBL/GenBank/DDBJ databases">
        <authorList>
            <person name="Zhu H."/>
        </authorList>
    </citation>
    <scope>NUCLEOTIDE SEQUENCE [LARGE SCALE GENOMIC DNA]</scope>
    <source>
        <strain evidence="10 11">K2R01-6</strain>
    </source>
</reference>
<dbReference type="Gene3D" id="3.40.1710.10">
    <property type="entry name" value="abc type-2 transporter like domain"/>
    <property type="match status" value="1"/>
</dbReference>
<dbReference type="InterPro" id="IPR047817">
    <property type="entry name" value="ABC2_TM_bact-type"/>
</dbReference>
<protein>
    <recommendedName>
        <fullName evidence="8">Transport permease protein</fullName>
    </recommendedName>
</protein>
<keyword evidence="11" id="KW-1185">Reference proteome</keyword>
<name>A0A418W6W2_9SPHN</name>
<keyword evidence="7 8" id="KW-0472">Membrane</keyword>
<keyword evidence="3 8" id="KW-0813">Transport</keyword>
<dbReference type="AlphaFoldDB" id="A0A418W6W2"/>
<feature type="transmembrane region" description="Helical" evidence="8">
    <location>
        <begin position="225"/>
        <end position="248"/>
    </location>
</feature>
<accession>A0A418W6W2</accession>
<organism evidence="10 11">
    <name type="scientific">Sphingomonas cavernae</name>
    <dbReference type="NCBI Taxonomy" id="2320861"/>
    <lineage>
        <taxon>Bacteria</taxon>
        <taxon>Pseudomonadati</taxon>
        <taxon>Pseudomonadota</taxon>
        <taxon>Alphaproteobacteria</taxon>
        <taxon>Sphingomonadales</taxon>
        <taxon>Sphingomonadaceae</taxon>
        <taxon>Sphingomonas</taxon>
    </lineage>
</organism>